<evidence type="ECO:0000313" key="2">
    <source>
        <dbReference type="EMBL" id="KAF2803868.1"/>
    </source>
</evidence>
<reference evidence="4" key="2">
    <citation type="submission" date="2020-04" db="EMBL/GenBank/DDBJ databases">
        <authorList>
            <consortium name="NCBI Genome Project"/>
        </authorList>
    </citation>
    <scope>NUCLEOTIDE SEQUENCE</scope>
    <source>
        <strain evidence="4">CBS 304.34</strain>
    </source>
</reference>
<dbReference type="GeneID" id="54469411"/>
<dbReference type="SUPFAM" id="SSF75304">
    <property type="entry name" value="Amidase signature (AS) enzymes"/>
    <property type="match status" value="1"/>
</dbReference>
<dbReference type="PANTHER" id="PTHR42678">
    <property type="entry name" value="AMIDASE"/>
    <property type="match status" value="1"/>
</dbReference>
<sequence>MIFTPEETRYILQKNVTDQAFGFGFWSHPTPPSYHPIRGSSIETFQKCLANGSYTSEDLVRTFLVRIAEVNDRTHAVVEINPDALGIARALDREREVSGPKSLLHGIPILVKDSISAHGMNNTAGSYCLAGAKTKNEASMTVRLRQARAIILEKSNMSQWDNGRSSADNASNGWSSWGGQAYGVYTLQQDLCRSSSGSATAMAMGLAVATIGVETVGSITYPAMESNIVSIKPTAEPVAKDNVIVAKSRRAVGPMTSTIKDTAILLTFMAGKSKLDTVTKLVPFKKMPDYAKSCNRNALRNARIGIPRNGLNNPIGVNINMAAIMKAFGDAALLMQKNGATIVENANYPAYDDVYSKAPQAIYGPSEYGLDIAKFFKELSINPKNIHSIKDMIECTKPNPLEEYPSHNIAVFENVEKALRFNSPEVAAASKQMKYLGAEGGIDGALEAVTADALILPSVICSDIPGFAGHLTITVPMGFLPPGTPVTKKSEGRSDR</sequence>
<name>A0A6A6Y5R6_9PEZI</name>
<feature type="domain" description="Amidase" evidence="1">
    <location>
        <begin position="58"/>
        <end position="461"/>
    </location>
</feature>
<evidence type="ECO:0000313" key="4">
    <source>
        <dbReference type="RefSeq" id="XP_033570832.1"/>
    </source>
</evidence>
<accession>A0A6A6Y5R6</accession>
<dbReference type="PANTHER" id="PTHR42678:SF34">
    <property type="entry name" value="OS04G0183300 PROTEIN"/>
    <property type="match status" value="1"/>
</dbReference>
<proteinExistence type="predicted"/>
<keyword evidence="3" id="KW-1185">Reference proteome</keyword>
<dbReference type="InterPro" id="IPR036928">
    <property type="entry name" value="AS_sf"/>
</dbReference>
<dbReference type="InterPro" id="IPR023631">
    <property type="entry name" value="Amidase_dom"/>
</dbReference>
<dbReference type="OrthoDB" id="566138at2759"/>
<evidence type="ECO:0000313" key="3">
    <source>
        <dbReference type="Proteomes" id="UP000504636"/>
    </source>
</evidence>
<dbReference type="Proteomes" id="UP000504636">
    <property type="component" value="Unplaced"/>
</dbReference>
<reference evidence="2 4" key="1">
    <citation type="journal article" date="2020" name="Stud. Mycol.">
        <title>101 Dothideomycetes genomes: a test case for predicting lifestyles and emergence of pathogens.</title>
        <authorList>
            <person name="Haridas S."/>
            <person name="Albert R."/>
            <person name="Binder M."/>
            <person name="Bloem J."/>
            <person name="Labutti K."/>
            <person name="Salamov A."/>
            <person name="Andreopoulos B."/>
            <person name="Baker S."/>
            <person name="Barry K."/>
            <person name="Bills G."/>
            <person name="Bluhm B."/>
            <person name="Cannon C."/>
            <person name="Castanera R."/>
            <person name="Culley D."/>
            <person name="Daum C."/>
            <person name="Ezra D."/>
            <person name="Gonzalez J."/>
            <person name="Henrissat B."/>
            <person name="Kuo A."/>
            <person name="Liang C."/>
            <person name="Lipzen A."/>
            <person name="Lutzoni F."/>
            <person name="Magnuson J."/>
            <person name="Mondo S."/>
            <person name="Nolan M."/>
            <person name="Ohm R."/>
            <person name="Pangilinan J."/>
            <person name="Park H.-J."/>
            <person name="Ramirez L."/>
            <person name="Alfaro M."/>
            <person name="Sun H."/>
            <person name="Tritt A."/>
            <person name="Yoshinaga Y."/>
            <person name="Zwiers L.-H."/>
            <person name="Turgeon B."/>
            <person name="Goodwin S."/>
            <person name="Spatafora J."/>
            <person name="Crous P."/>
            <person name="Grigoriev I."/>
        </authorList>
    </citation>
    <scope>NUCLEOTIDE SEQUENCE</scope>
    <source>
        <strain evidence="2 4">CBS 304.34</strain>
    </source>
</reference>
<organism evidence="2">
    <name type="scientific">Mytilinidion resinicola</name>
    <dbReference type="NCBI Taxonomy" id="574789"/>
    <lineage>
        <taxon>Eukaryota</taxon>
        <taxon>Fungi</taxon>
        <taxon>Dikarya</taxon>
        <taxon>Ascomycota</taxon>
        <taxon>Pezizomycotina</taxon>
        <taxon>Dothideomycetes</taxon>
        <taxon>Pleosporomycetidae</taxon>
        <taxon>Mytilinidiales</taxon>
        <taxon>Mytilinidiaceae</taxon>
        <taxon>Mytilinidion</taxon>
    </lineage>
</organism>
<dbReference type="Gene3D" id="3.90.1300.10">
    <property type="entry name" value="Amidase signature (AS) domain"/>
    <property type="match status" value="1"/>
</dbReference>
<protein>
    <submittedName>
        <fullName evidence="2 4">Amidase signature enzyme</fullName>
    </submittedName>
</protein>
<dbReference type="AlphaFoldDB" id="A0A6A6Y5R6"/>
<dbReference type="RefSeq" id="XP_033570832.1">
    <property type="nucleotide sequence ID" value="XM_033728518.1"/>
</dbReference>
<reference evidence="4" key="3">
    <citation type="submission" date="2025-04" db="UniProtKB">
        <authorList>
            <consortium name="RefSeq"/>
        </authorList>
    </citation>
    <scope>IDENTIFICATION</scope>
    <source>
        <strain evidence="4">CBS 304.34</strain>
    </source>
</reference>
<evidence type="ECO:0000259" key="1">
    <source>
        <dbReference type="Pfam" id="PF01425"/>
    </source>
</evidence>
<dbReference type="EMBL" id="MU003716">
    <property type="protein sequence ID" value="KAF2803868.1"/>
    <property type="molecule type" value="Genomic_DNA"/>
</dbReference>
<gene>
    <name evidence="2 4" type="ORF">BDZ99DRAFT_575923</name>
</gene>
<dbReference type="Pfam" id="PF01425">
    <property type="entry name" value="Amidase"/>
    <property type="match status" value="1"/>
</dbReference>